<evidence type="ECO:0000313" key="1">
    <source>
        <dbReference type="EMBL" id="SFJ06068.1"/>
    </source>
</evidence>
<keyword evidence="1" id="KW-0418">Kinase</keyword>
<gene>
    <name evidence="1" type="ORF">SAMN04488082_101225</name>
</gene>
<protein>
    <submittedName>
        <fullName evidence="1">RIO kinase 1</fullName>
    </submittedName>
</protein>
<dbReference type="AlphaFoldDB" id="A0A1I3N9W7"/>
<dbReference type="GO" id="GO:0016301">
    <property type="term" value="F:kinase activity"/>
    <property type="evidence" value="ECO:0007669"/>
    <property type="project" value="UniProtKB-KW"/>
</dbReference>
<sequence>MIKLGPQIIKGGWCQIMSVQDHPELCAKILVPRRRFQGGQPDPNVIVSQKYGIEDFLDYEWANYQKIMAVCPEDLRQYFVDMRGVEIAEDGRKALLMRIVHDDQGGPAPNLVKNTRQLTPEFWTVMERIRKEVFLANSIDHFGIVRRNILVQSPSHPVIIDFQTGRERFRGQFWLRHPCFVRQKVNRYFQKLYKEMGVTLS</sequence>
<reference evidence="2" key="1">
    <citation type="submission" date="2016-10" db="EMBL/GenBank/DDBJ databases">
        <authorList>
            <person name="Varghese N."/>
            <person name="Submissions S."/>
        </authorList>
    </citation>
    <scope>NUCLEOTIDE SEQUENCE [LARGE SCALE GENOMIC DNA]</scope>
    <source>
        <strain evidence="2">DSM 5918</strain>
    </source>
</reference>
<dbReference type="EMBL" id="FORX01000001">
    <property type="protein sequence ID" value="SFJ06068.1"/>
    <property type="molecule type" value="Genomic_DNA"/>
</dbReference>
<proteinExistence type="predicted"/>
<accession>A0A1I3N9W7</accession>
<keyword evidence="2" id="KW-1185">Reference proteome</keyword>
<dbReference type="STRING" id="52560.SAMN04488082_101225"/>
<name>A0A1I3N9W7_9BACT</name>
<evidence type="ECO:0000313" key="2">
    <source>
        <dbReference type="Proteomes" id="UP000198635"/>
    </source>
</evidence>
<dbReference type="Proteomes" id="UP000198635">
    <property type="component" value="Unassembled WGS sequence"/>
</dbReference>
<organism evidence="1 2">
    <name type="scientific">Desulfomicrobium apsheronum</name>
    <dbReference type="NCBI Taxonomy" id="52560"/>
    <lineage>
        <taxon>Bacteria</taxon>
        <taxon>Pseudomonadati</taxon>
        <taxon>Thermodesulfobacteriota</taxon>
        <taxon>Desulfovibrionia</taxon>
        <taxon>Desulfovibrionales</taxon>
        <taxon>Desulfomicrobiaceae</taxon>
        <taxon>Desulfomicrobium</taxon>
    </lineage>
</organism>
<keyword evidence="1" id="KW-0808">Transferase</keyword>